<dbReference type="Gene3D" id="3.40.250.10">
    <property type="entry name" value="Rhodanese-like domain"/>
    <property type="match status" value="1"/>
</dbReference>
<feature type="signal peptide" evidence="1">
    <location>
        <begin position="1"/>
        <end position="25"/>
    </location>
</feature>
<comment type="caution">
    <text evidence="2">The sequence shown here is derived from an EMBL/GenBank/DDBJ whole genome shotgun (WGS) entry which is preliminary data.</text>
</comment>
<dbReference type="EMBL" id="JBHILJ010000016">
    <property type="protein sequence ID" value="MFB5738448.1"/>
    <property type="molecule type" value="Genomic_DNA"/>
</dbReference>
<feature type="chain" id="PRO_5045729562" evidence="1">
    <location>
        <begin position="26"/>
        <end position="531"/>
    </location>
</feature>
<sequence length="531" mass="56491">MKMKKKLISTSLLAIALGLFGNCEGAGSSDNSALALAGIGGGGSGVKVATAADLAVESADNYDNNNYGLISATTLSHWIDDWANNKPAGITGDLVIFQANKVGSGKTIIKPTTGVRVYVSVANNAAPGDPVPTYSWKTFRETRNNGLISITNTYGIISGPSIDSWFQWYGVDPTKDLIVFASGTGDNYGSIGHQHYALRYWGVSHEHLAILNGTIKGQFDETSELGLDADESIPPQDGTFSVKQLKNVDNRILTLSIEDTIQVVKNNGHHGLAGLSSTVYISDNRTKANIDANPDGYTATAGWQEYNGGENTTGATLDSSPVAFEGHLKGAVFVPHWNLVDRTSLDNAKAYTGTSSPFNTLKFRPKSYIKALWDDYSVGINPADGTTPYSSTNNPNIGATAYQEGQTILQYCRTNTRTQTSGISTNLILGRPTVFLEDGWSIFGLLAGNFPGGNFDNEGDVAASFPSVPAKFAPDLQDVVESGARGSGLGPHYNGSGATKVKKSTVATYSINSTATTTKQAFIDDWNYKNQ</sequence>
<accession>A0ABV5BSZ9</accession>
<name>A0ABV5BSZ9_9LEPT</name>
<evidence type="ECO:0000256" key="1">
    <source>
        <dbReference type="SAM" id="SignalP"/>
    </source>
</evidence>
<gene>
    <name evidence="2" type="ORF">ACE5IX_18165</name>
</gene>
<keyword evidence="3" id="KW-1185">Reference proteome</keyword>
<dbReference type="Proteomes" id="UP001580391">
    <property type="component" value="Unassembled WGS sequence"/>
</dbReference>
<proteinExistence type="predicted"/>
<dbReference type="InterPro" id="IPR036873">
    <property type="entry name" value="Rhodanese-like_dom_sf"/>
</dbReference>
<protein>
    <submittedName>
        <fullName evidence="2">Sulfurtransferase</fullName>
    </submittedName>
</protein>
<evidence type="ECO:0000313" key="2">
    <source>
        <dbReference type="EMBL" id="MFB5738448.1"/>
    </source>
</evidence>
<organism evidence="2 3">
    <name type="scientific">Leptospira wolffii</name>
    <dbReference type="NCBI Taxonomy" id="409998"/>
    <lineage>
        <taxon>Bacteria</taxon>
        <taxon>Pseudomonadati</taxon>
        <taxon>Spirochaetota</taxon>
        <taxon>Spirochaetia</taxon>
        <taxon>Leptospirales</taxon>
        <taxon>Leptospiraceae</taxon>
        <taxon>Leptospira</taxon>
    </lineage>
</organism>
<keyword evidence="1" id="KW-0732">Signal</keyword>
<reference evidence="2 3" key="1">
    <citation type="submission" date="2024-09" db="EMBL/GenBank/DDBJ databases">
        <title>Taxonomic and Genotyping Characterization of Leptospira Strains isolated from Multiple Sources in Colombia highlights the importance of intermediate species.</title>
        <authorList>
            <person name="Torres Higuera L."/>
            <person name="Rojas Tapias D."/>
            <person name="Jimenez Velasquez S."/>
            <person name="Renjifo Ibanez C."/>
        </authorList>
    </citation>
    <scope>NUCLEOTIDE SEQUENCE [LARGE SCALE GENOMIC DNA]</scope>
    <source>
        <strain evidence="2 3">Lep080</strain>
    </source>
</reference>
<dbReference type="RefSeq" id="WP_375532556.1">
    <property type="nucleotide sequence ID" value="NZ_JBHILI010000012.1"/>
</dbReference>
<evidence type="ECO:0000313" key="3">
    <source>
        <dbReference type="Proteomes" id="UP001580391"/>
    </source>
</evidence>